<evidence type="ECO:0000256" key="2">
    <source>
        <dbReference type="ARBA" id="ARBA00022614"/>
    </source>
</evidence>
<feature type="domain" description="Disease resistance R13L4/SHOC-2-like LRR" evidence="11">
    <location>
        <begin position="531"/>
        <end position="659"/>
    </location>
</feature>
<reference evidence="12" key="2">
    <citation type="submission" date="2021-12" db="EMBL/GenBank/DDBJ databases">
        <title>Resequencing data analysis of finger millet.</title>
        <authorList>
            <person name="Hatakeyama M."/>
            <person name="Aluri S."/>
            <person name="Balachadran M.T."/>
            <person name="Sivarajan S.R."/>
            <person name="Poveda L."/>
            <person name="Shimizu-Inatsugi R."/>
            <person name="Schlapbach R."/>
            <person name="Sreeman S.M."/>
            <person name="Shimizu K.K."/>
        </authorList>
    </citation>
    <scope>NUCLEOTIDE SEQUENCE</scope>
</reference>
<dbReference type="InterPro" id="IPR058922">
    <property type="entry name" value="WHD_DRP"/>
</dbReference>
<dbReference type="PANTHER" id="PTHR23155">
    <property type="entry name" value="DISEASE RESISTANCE PROTEIN RP"/>
    <property type="match status" value="1"/>
</dbReference>
<dbReference type="AlphaFoldDB" id="A0AAV5D4C9"/>
<keyword evidence="4" id="KW-0547">Nucleotide-binding</keyword>
<dbReference type="InterPro" id="IPR036388">
    <property type="entry name" value="WH-like_DNA-bd_sf"/>
</dbReference>
<evidence type="ECO:0000256" key="5">
    <source>
        <dbReference type="ARBA" id="ARBA00022821"/>
    </source>
</evidence>
<dbReference type="InterPro" id="IPR002182">
    <property type="entry name" value="NB-ARC"/>
</dbReference>
<evidence type="ECO:0000313" key="12">
    <source>
        <dbReference type="EMBL" id="GJN05017.1"/>
    </source>
</evidence>
<feature type="coiled-coil region" evidence="7">
    <location>
        <begin position="108"/>
        <end position="135"/>
    </location>
</feature>
<dbReference type="InterPro" id="IPR042197">
    <property type="entry name" value="Apaf_helical"/>
</dbReference>
<dbReference type="Gene3D" id="3.40.50.300">
    <property type="entry name" value="P-loop containing nucleotide triphosphate hydrolases"/>
    <property type="match status" value="1"/>
</dbReference>
<keyword evidence="3" id="KW-0677">Repeat</keyword>
<dbReference type="InterPro" id="IPR041118">
    <property type="entry name" value="Rx_N"/>
</dbReference>
<dbReference type="Pfam" id="PF18052">
    <property type="entry name" value="Rx_N"/>
    <property type="match status" value="1"/>
</dbReference>
<proteinExistence type="inferred from homology"/>
<sequence>MGSLLPNLHKLLGYEYKLQTGMKQQLKFITRELEIIDAFLHKVSDVPWYQLDAQTKAWAREAREVSYEMEDVLDTFLVHFQDREPANPSRLRRAMKNMASLFSKGKARRHITSAIQDIKNRLQNLADQRARYRVDDIMVNHPATTLTVDPRLQAMYKEVANLVGIDKPRDYIISKLSLYGDDMACSRKIVSISGTGGIGKTTLAKAVYDNLRAYFPRGAFVPVGRNPNMAKLLMDILYDLDNINYADVHSFKNRDERQLIDSLREILKDKRYFIVMDDLWDTRSWDETIKLALLENNRGSRIIITTRNSQVATKIGDEVYKMQPLSKDNSKKLFYTRVFGAKYKWPDNKPDEISNKILKKCDGVPLAIITMASLLVGKPREKWSDVFTSVGFGHKDETEVDNTMKILSFSYYDMPAHLRTCLLYLNVFPEDYTIDKGCLIWRWIAESIIQGKPGIQLFELGEQYFNDLVNRSMVQAIDMESEGRVQGCRVHDMVLDLIVPYHLKKTLSQYWIMMKSQCYPDQAVHAGWIGKLTSLEELQIMIHIDLLDSGQFQCNKENSNLSLHIWDGTDAMPFGSSKKDCSLAPYAMMPNVEVLESQIYVRALKDGNGDCSNTGLQYLPSLQIFNVHLNCEGVTDAEVDETVAALRKTTEAHPNHPTLRLDRWGLHKMICPG</sequence>
<dbReference type="GO" id="GO:0042742">
    <property type="term" value="P:defense response to bacterium"/>
    <property type="evidence" value="ECO:0007669"/>
    <property type="project" value="UniProtKB-ARBA"/>
</dbReference>
<evidence type="ECO:0000259" key="10">
    <source>
        <dbReference type="Pfam" id="PF23559"/>
    </source>
</evidence>
<feature type="domain" description="Disease resistance N-terminal" evidence="9">
    <location>
        <begin position="1"/>
        <end position="89"/>
    </location>
</feature>
<dbReference type="InterPro" id="IPR044974">
    <property type="entry name" value="Disease_R_plants"/>
</dbReference>
<dbReference type="InterPro" id="IPR027417">
    <property type="entry name" value="P-loop_NTPase"/>
</dbReference>
<feature type="domain" description="NB-ARC" evidence="8">
    <location>
        <begin position="184"/>
        <end position="342"/>
    </location>
</feature>
<dbReference type="PRINTS" id="PR00364">
    <property type="entry name" value="DISEASERSIST"/>
</dbReference>
<dbReference type="InterPro" id="IPR055414">
    <property type="entry name" value="LRR_R13L4/SHOC2-like"/>
</dbReference>
<keyword evidence="13" id="KW-1185">Reference proteome</keyword>
<dbReference type="FunFam" id="1.10.10.10:FF:000322">
    <property type="entry name" value="Probable disease resistance protein At1g63360"/>
    <property type="match status" value="1"/>
</dbReference>
<keyword evidence="6 7" id="KW-0175">Coiled coil</keyword>
<dbReference type="PANTHER" id="PTHR23155:SF1228">
    <property type="entry name" value="NB-ARC DOMAIN CONTAINING PROTEIN, EXPRESSED"/>
    <property type="match status" value="1"/>
</dbReference>
<evidence type="ECO:0000256" key="7">
    <source>
        <dbReference type="SAM" id="Coils"/>
    </source>
</evidence>
<evidence type="ECO:0008006" key="14">
    <source>
        <dbReference type="Google" id="ProtNLM"/>
    </source>
</evidence>
<evidence type="ECO:0000256" key="3">
    <source>
        <dbReference type="ARBA" id="ARBA00022737"/>
    </source>
</evidence>
<evidence type="ECO:0000256" key="6">
    <source>
        <dbReference type="ARBA" id="ARBA00023054"/>
    </source>
</evidence>
<evidence type="ECO:0000259" key="8">
    <source>
        <dbReference type="Pfam" id="PF00931"/>
    </source>
</evidence>
<dbReference type="Gene3D" id="1.10.10.10">
    <property type="entry name" value="Winged helix-like DNA-binding domain superfamily/Winged helix DNA-binding domain"/>
    <property type="match status" value="1"/>
</dbReference>
<organism evidence="12 13">
    <name type="scientific">Eleusine coracana subsp. coracana</name>
    <dbReference type="NCBI Taxonomy" id="191504"/>
    <lineage>
        <taxon>Eukaryota</taxon>
        <taxon>Viridiplantae</taxon>
        <taxon>Streptophyta</taxon>
        <taxon>Embryophyta</taxon>
        <taxon>Tracheophyta</taxon>
        <taxon>Spermatophyta</taxon>
        <taxon>Magnoliopsida</taxon>
        <taxon>Liliopsida</taxon>
        <taxon>Poales</taxon>
        <taxon>Poaceae</taxon>
        <taxon>PACMAD clade</taxon>
        <taxon>Chloridoideae</taxon>
        <taxon>Cynodonteae</taxon>
        <taxon>Eleusininae</taxon>
        <taxon>Eleusine</taxon>
    </lineage>
</organism>
<dbReference type="GO" id="GO:0009626">
    <property type="term" value="P:plant-type hypersensitive response"/>
    <property type="evidence" value="ECO:0007669"/>
    <property type="project" value="UniProtKB-ARBA"/>
</dbReference>
<name>A0AAV5D4C9_ELECO</name>
<evidence type="ECO:0000256" key="4">
    <source>
        <dbReference type="ARBA" id="ARBA00022741"/>
    </source>
</evidence>
<dbReference type="Pfam" id="PF23598">
    <property type="entry name" value="LRR_14"/>
    <property type="match status" value="1"/>
</dbReference>
<evidence type="ECO:0000256" key="1">
    <source>
        <dbReference type="ARBA" id="ARBA00008894"/>
    </source>
</evidence>
<dbReference type="GO" id="GO:0002758">
    <property type="term" value="P:innate immune response-activating signaling pathway"/>
    <property type="evidence" value="ECO:0007669"/>
    <property type="project" value="UniProtKB-ARBA"/>
</dbReference>
<dbReference type="Pfam" id="PF23559">
    <property type="entry name" value="WHD_DRP"/>
    <property type="match status" value="1"/>
</dbReference>
<evidence type="ECO:0000259" key="9">
    <source>
        <dbReference type="Pfam" id="PF18052"/>
    </source>
</evidence>
<dbReference type="Proteomes" id="UP001054889">
    <property type="component" value="Unassembled WGS sequence"/>
</dbReference>
<gene>
    <name evidence="12" type="primary">ga22612</name>
    <name evidence="12" type="ORF">PR202_ga22612</name>
</gene>
<dbReference type="FunFam" id="3.40.50.300:FF:001091">
    <property type="entry name" value="Probable disease resistance protein At1g61300"/>
    <property type="match status" value="1"/>
</dbReference>
<dbReference type="EMBL" id="BQKI01000011">
    <property type="protein sequence ID" value="GJN05017.1"/>
    <property type="molecule type" value="Genomic_DNA"/>
</dbReference>
<accession>A0AAV5D4C9</accession>
<evidence type="ECO:0000313" key="13">
    <source>
        <dbReference type="Proteomes" id="UP001054889"/>
    </source>
</evidence>
<keyword evidence="5" id="KW-0611">Plant defense</keyword>
<dbReference type="GO" id="GO:0043531">
    <property type="term" value="F:ADP binding"/>
    <property type="evidence" value="ECO:0007669"/>
    <property type="project" value="InterPro"/>
</dbReference>
<protein>
    <recommendedName>
        <fullName evidence="14">NB-ARC domain-containing protein</fullName>
    </recommendedName>
</protein>
<dbReference type="Gene3D" id="1.20.5.4130">
    <property type="match status" value="1"/>
</dbReference>
<dbReference type="Pfam" id="PF00931">
    <property type="entry name" value="NB-ARC"/>
    <property type="match status" value="1"/>
</dbReference>
<keyword evidence="2" id="KW-0433">Leucine-rich repeat</keyword>
<dbReference type="CDD" id="cd14798">
    <property type="entry name" value="RX-CC_like"/>
    <property type="match status" value="1"/>
</dbReference>
<comment type="caution">
    <text evidence="12">The sequence shown here is derived from an EMBL/GenBank/DDBJ whole genome shotgun (WGS) entry which is preliminary data.</text>
</comment>
<dbReference type="InterPro" id="IPR038005">
    <property type="entry name" value="RX-like_CC"/>
</dbReference>
<dbReference type="Gene3D" id="1.10.8.430">
    <property type="entry name" value="Helical domain of apoptotic protease-activating factors"/>
    <property type="match status" value="1"/>
</dbReference>
<feature type="domain" description="Disease resistance protein winged helix" evidence="10">
    <location>
        <begin position="427"/>
        <end position="498"/>
    </location>
</feature>
<dbReference type="SUPFAM" id="SSF52540">
    <property type="entry name" value="P-loop containing nucleoside triphosphate hydrolases"/>
    <property type="match status" value="1"/>
</dbReference>
<evidence type="ECO:0000259" key="11">
    <source>
        <dbReference type="Pfam" id="PF23598"/>
    </source>
</evidence>
<comment type="similarity">
    <text evidence="1">Belongs to the disease resistance NB-LRR family.</text>
</comment>
<reference evidence="12" key="1">
    <citation type="journal article" date="2018" name="DNA Res.">
        <title>Multiple hybrid de novo genome assembly of finger millet, an orphan allotetraploid crop.</title>
        <authorList>
            <person name="Hatakeyama M."/>
            <person name="Aluri S."/>
            <person name="Balachadran M.T."/>
            <person name="Sivarajan S.R."/>
            <person name="Patrignani A."/>
            <person name="Gruter S."/>
            <person name="Poveda L."/>
            <person name="Shimizu-Inatsugi R."/>
            <person name="Baeten J."/>
            <person name="Francoijs K.J."/>
            <person name="Nataraja K.N."/>
            <person name="Reddy Y.A.N."/>
            <person name="Phadnis S."/>
            <person name="Ravikumar R.L."/>
            <person name="Schlapbach R."/>
            <person name="Sreeman S.M."/>
            <person name="Shimizu K.K."/>
        </authorList>
    </citation>
    <scope>NUCLEOTIDE SEQUENCE</scope>
</reference>
<dbReference type="CDD" id="cd00267">
    <property type="entry name" value="ABC_ATPase"/>
    <property type="match status" value="1"/>
</dbReference>